<name>A0A7S3LFC7_9STRA</name>
<evidence type="ECO:0000256" key="1">
    <source>
        <dbReference type="SAM" id="MobiDB-lite"/>
    </source>
</evidence>
<evidence type="ECO:0000256" key="2">
    <source>
        <dbReference type="SAM" id="Phobius"/>
    </source>
</evidence>
<protein>
    <submittedName>
        <fullName evidence="3">Uncharacterized protein</fullName>
    </submittedName>
</protein>
<evidence type="ECO:0000313" key="3">
    <source>
        <dbReference type="EMBL" id="CAE0421153.1"/>
    </source>
</evidence>
<dbReference type="AlphaFoldDB" id="A0A7S3LFC7"/>
<accession>A0A7S3LFC7</accession>
<sequence length="296" mass="32973">MMSSQQGYEPVSTRGGGIDEDGQLSQSLTRPEAVPRASASTALMEVMAPATLPEGYVFETTLGDRVVQVTVPPGGVEEGQRFTAPLPTDVESVVHRKIQIPVGHWRDGLFCGNLCNYGVCHPHCWTACCCTTIATAQVIRRMGLQWNGLSGPGTSRQAAFAYPILLGLVGLYYTVRLGLFLLLVYIDPVRTLEDSEDHPEWKTTPPSKAWIEVDDFYVFWFWLFWLILAVILYNTRHYVRNRYGIPSEFPHADACLSFCCPCHTAGQLLRHTTEYDIYPANVCTDRGIASHSPEIV</sequence>
<gene>
    <name evidence="3" type="ORF">ACOF00016_LOCUS17802</name>
</gene>
<feature type="transmembrane region" description="Helical" evidence="2">
    <location>
        <begin position="160"/>
        <end position="186"/>
    </location>
</feature>
<feature type="transmembrane region" description="Helical" evidence="2">
    <location>
        <begin position="216"/>
        <end position="233"/>
    </location>
</feature>
<proteinExistence type="predicted"/>
<keyword evidence="2" id="KW-0472">Membrane</keyword>
<dbReference type="EMBL" id="HBIM01024048">
    <property type="protein sequence ID" value="CAE0421153.1"/>
    <property type="molecule type" value="Transcribed_RNA"/>
</dbReference>
<keyword evidence="2" id="KW-0812">Transmembrane</keyword>
<reference evidence="3" key="1">
    <citation type="submission" date="2021-01" db="EMBL/GenBank/DDBJ databases">
        <authorList>
            <person name="Corre E."/>
            <person name="Pelletier E."/>
            <person name="Niang G."/>
            <person name="Scheremetjew M."/>
            <person name="Finn R."/>
            <person name="Kale V."/>
            <person name="Holt S."/>
            <person name="Cochrane G."/>
            <person name="Meng A."/>
            <person name="Brown T."/>
            <person name="Cohen L."/>
        </authorList>
    </citation>
    <scope>NUCLEOTIDE SEQUENCE</scope>
    <source>
        <strain evidence="3">CCMP127</strain>
    </source>
</reference>
<organism evidence="3">
    <name type="scientific">Amphora coffeiformis</name>
    <dbReference type="NCBI Taxonomy" id="265554"/>
    <lineage>
        <taxon>Eukaryota</taxon>
        <taxon>Sar</taxon>
        <taxon>Stramenopiles</taxon>
        <taxon>Ochrophyta</taxon>
        <taxon>Bacillariophyta</taxon>
        <taxon>Bacillariophyceae</taxon>
        <taxon>Bacillariophycidae</taxon>
        <taxon>Thalassiophysales</taxon>
        <taxon>Catenulaceae</taxon>
        <taxon>Amphora</taxon>
    </lineage>
</organism>
<feature type="region of interest" description="Disordered" evidence="1">
    <location>
        <begin position="1"/>
        <end position="32"/>
    </location>
</feature>
<keyword evidence="2" id="KW-1133">Transmembrane helix</keyword>